<dbReference type="SMART" id="SM00267">
    <property type="entry name" value="GGDEF"/>
    <property type="match status" value="1"/>
</dbReference>
<dbReference type="Pfam" id="PF00563">
    <property type="entry name" value="EAL"/>
    <property type="match status" value="1"/>
</dbReference>
<dbReference type="Gene3D" id="3.30.70.270">
    <property type="match status" value="1"/>
</dbReference>
<dbReference type="PROSITE" id="PS50883">
    <property type="entry name" value="EAL"/>
    <property type="match status" value="1"/>
</dbReference>
<organism evidence="4 5">
    <name type="scientific">Henriciella pelagia</name>
    <dbReference type="NCBI Taxonomy" id="1977912"/>
    <lineage>
        <taxon>Bacteria</taxon>
        <taxon>Pseudomonadati</taxon>
        <taxon>Pseudomonadota</taxon>
        <taxon>Alphaproteobacteria</taxon>
        <taxon>Hyphomonadales</taxon>
        <taxon>Hyphomonadaceae</taxon>
        <taxon>Henriciella</taxon>
    </lineage>
</organism>
<dbReference type="Gene3D" id="3.20.20.450">
    <property type="entry name" value="EAL domain"/>
    <property type="match status" value="1"/>
</dbReference>
<evidence type="ECO:0000259" key="2">
    <source>
        <dbReference type="PROSITE" id="PS50883"/>
    </source>
</evidence>
<dbReference type="NCBIfam" id="TIGR00254">
    <property type="entry name" value="GGDEF"/>
    <property type="match status" value="1"/>
</dbReference>
<keyword evidence="1" id="KW-1133">Transmembrane helix</keyword>
<gene>
    <name evidence="4" type="ORF">GCM10011503_21150</name>
</gene>
<reference evidence="5" key="1">
    <citation type="journal article" date="2019" name="Int. J. Syst. Evol. Microbiol.">
        <title>The Global Catalogue of Microorganisms (GCM) 10K type strain sequencing project: providing services to taxonomists for standard genome sequencing and annotation.</title>
        <authorList>
            <consortium name="The Broad Institute Genomics Platform"/>
            <consortium name="The Broad Institute Genome Sequencing Center for Infectious Disease"/>
            <person name="Wu L."/>
            <person name="Ma J."/>
        </authorList>
    </citation>
    <scope>NUCLEOTIDE SEQUENCE [LARGE SCALE GENOMIC DNA]</scope>
    <source>
        <strain evidence="5">CGMCC 1.15928</strain>
    </source>
</reference>
<protein>
    <recommendedName>
        <fullName evidence="6">EAL domain-containing protein</fullName>
    </recommendedName>
</protein>
<dbReference type="RefSeq" id="WP_158084537.1">
    <property type="nucleotide sequence ID" value="NZ_BMKF01000002.1"/>
</dbReference>
<keyword evidence="5" id="KW-1185">Reference proteome</keyword>
<keyword evidence="1" id="KW-0472">Membrane</keyword>
<sequence>MKFEVALPLCAALLGFVLSVAFASIYVIAAENRAETESDILAERLVRTINPDVASGDYEQVRQTVERFAGDRVLVVDAEGNAIAGSDTPQLRKKGEVYPVTEAGVTVAELISLRLSPGGLPLPLPAMLAAVLFVTGMFFALANCFAKVGAIQARSIADTVDRVSNGLSSRSSRKLLFEEFRHLHASTVRALHKLRAENTKLSNAAYTDERTGLGNSLSLTRQLTETIADSAFEDPSSFILIDADAIQQISESADSALGSETYVTMSRRIAEFVASRERAHAVPAGSWKVFALQSDEFAILVDRIGARPEVMRLVRDLIDTLNQPYQLSGKKFRVPASVGIVMIPEDGQSPADIRKRAQSALFQARRSDSTDFQFYSPKFDRQDAARKRLEAEVRAAVENKRFIPVFQPKIDLRTGRIIGAEALARWKLESGRIVSPNVFIPVAEATGLIGEIGIQIARQSCRAAARWHRLGHTGISVAINVSPIQFESDDLGTMLIHAMTEAGLPPRLMQLEITESVAVTDPERLKDVVGPLKSMGVKLAIDDFGTGHSNLAMLGRLPFDVFKIDRQFISGLYSDKQAPAIVEMILGMAETLGMETVAEGVETEAQEAFLRRRGCDQYQGYYYSAPVPLDRFIHMLNEDRAKFAATAS</sequence>
<dbReference type="InterPro" id="IPR001633">
    <property type="entry name" value="EAL_dom"/>
</dbReference>
<accession>A0ABQ1JPF2</accession>
<dbReference type="PANTHER" id="PTHR33121">
    <property type="entry name" value="CYCLIC DI-GMP PHOSPHODIESTERASE PDEF"/>
    <property type="match status" value="1"/>
</dbReference>
<dbReference type="SUPFAM" id="SSF55073">
    <property type="entry name" value="Nucleotide cyclase"/>
    <property type="match status" value="1"/>
</dbReference>
<dbReference type="InterPro" id="IPR050706">
    <property type="entry name" value="Cyclic-di-GMP_PDE-like"/>
</dbReference>
<feature type="domain" description="EAL" evidence="2">
    <location>
        <begin position="386"/>
        <end position="640"/>
    </location>
</feature>
<name>A0ABQ1JPF2_9PROT</name>
<dbReference type="InterPro" id="IPR029787">
    <property type="entry name" value="Nucleotide_cyclase"/>
</dbReference>
<dbReference type="CDD" id="cd01948">
    <property type="entry name" value="EAL"/>
    <property type="match status" value="1"/>
</dbReference>
<evidence type="ECO:0000259" key="3">
    <source>
        <dbReference type="PROSITE" id="PS50887"/>
    </source>
</evidence>
<dbReference type="Pfam" id="PF00990">
    <property type="entry name" value="GGDEF"/>
    <property type="match status" value="1"/>
</dbReference>
<dbReference type="InterPro" id="IPR043128">
    <property type="entry name" value="Rev_trsase/Diguanyl_cyclase"/>
</dbReference>
<dbReference type="EMBL" id="BMKF01000002">
    <property type="protein sequence ID" value="GGB72243.1"/>
    <property type="molecule type" value="Genomic_DNA"/>
</dbReference>
<feature type="domain" description="GGDEF" evidence="3">
    <location>
        <begin position="234"/>
        <end position="377"/>
    </location>
</feature>
<dbReference type="PROSITE" id="PS50887">
    <property type="entry name" value="GGDEF"/>
    <property type="match status" value="1"/>
</dbReference>
<evidence type="ECO:0000313" key="4">
    <source>
        <dbReference type="EMBL" id="GGB72243.1"/>
    </source>
</evidence>
<feature type="transmembrane region" description="Helical" evidence="1">
    <location>
        <begin position="124"/>
        <end position="146"/>
    </location>
</feature>
<proteinExistence type="predicted"/>
<dbReference type="InterPro" id="IPR000160">
    <property type="entry name" value="GGDEF_dom"/>
</dbReference>
<evidence type="ECO:0008006" key="6">
    <source>
        <dbReference type="Google" id="ProtNLM"/>
    </source>
</evidence>
<keyword evidence="1" id="KW-0812">Transmembrane</keyword>
<dbReference type="PANTHER" id="PTHR33121:SF71">
    <property type="entry name" value="OXYGEN SENSOR PROTEIN DOSP"/>
    <property type="match status" value="1"/>
</dbReference>
<comment type="caution">
    <text evidence="4">The sequence shown here is derived from an EMBL/GenBank/DDBJ whole genome shotgun (WGS) entry which is preliminary data.</text>
</comment>
<dbReference type="SUPFAM" id="SSF141868">
    <property type="entry name" value="EAL domain-like"/>
    <property type="match status" value="1"/>
</dbReference>
<evidence type="ECO:0000313" key="5">
    <source>
        <dbReference type="Proteomes" id="UP000628854"/>
    </source>
</evidence>
<dbReference type="InterPro" id="IPR035919">
    <property type="entry name" value="EAL_sf"/>
</dbReference>
<evidence type="ECO:0000256" key="1">
    <source>
        <dbReference type="SAM" id="Phobius"/>
    </source>
</evidence>
<dbReference type="Proteomes" id="UP000628854">
    <property type="component" value="Unassembled WGS sequence"/>
</dbReference>
<dbReference type="SMART" id="SM00052">
    <property type="entry name" value="EAL"/>
    <property type="match status" value="1"/>
</dbReference>